<feature type="transmembrane region" description="Helical" evidence="7">
    <location>
        <begin position="144"/>
        <end position="164"/>
    </location>
</feature>
<name>A0ABW4YJQ3_9BACL</name>
<dbReference type="InterPro" id="IPR035906">
    <property type="entry name" value="MetI-like_sf"/>
</dbReference>
<evidence type="ECO:0000313" key="10">
    <source>
        <dbReference type="Proteomes" id="UP001597362"/>
    </source>
</evidence>
<dbReference type="RefSeq" id="WP_377771223.1">
    <property type="nucleotide sequence ID" value="NZ_JBHUHO010000024.1"/>
</dbReference>
<evidence type="ECO:0000256" key="1">
    <source>
        <dbReference type="ARBA" id="ARBA00004651"/>
    </source>
</evidence>
<keyword evidence="5 7" id="KW-1133">Transmembrane helix</keyword>
<gene>
    <name evidence="9" type="ORF">ACFSJH_08435</name>
</gene>
<feature type="transmembrane region" description="Helical" evidence="7">
    <location>
        <begin position="12"/>
        <end position="32"/>
    </location>
</feature>
<feature type="transmembrane region" description="Helical" evidence="7">
    <location>
        <begin position="185"/>
        <end position="207"/>
    </location>
</feature>
<keyword evidence="10" id="KW-1185">Reference proteome</keyword>
<evidence type="ECO:0000256" key="3">
    <source>
        <dbReference type="ARBA" id="ARBA00022475"/>
    </source>
</evidence>
<evidence type="ECO:0000256" key="4">
    <source>
        <dbReference type="ARBA" id="ARBA00022692"/>
    </source>
</evidence>
<dbReference type="Pfam" id="PF00528">
    <property type="entry name" value="BPD_transp_1"/>
    <property type="match status" value="1"/>
</dbReference>
<comment type="similarity">
    <text evidence="7">Belongs to the binding-protein-dependent transport system permease family.</text>
</comment>
<comment type="caution">
    <text evidence="9">The sequence shown here is derived from an EMBL/GenBank/DDBJ whole genome shotgun (WGS) entry which is preliminary data.</text>
</comment>
<evidence type="ECO:0000256" key="7">
    <source>
        <dbReference type="RuleBase" id="RU363032"/>
    </source>
</evidence>
<feature type="transmembrane region" description="Helical" evidence="7">
    <location>
        <begin position="112"/>
        <end position="132"/>
    </location>
</feature>
<keyword evidence="3" id="KW-1003">Cell membrane</keyword>
<comment type="subcellular location">
    <subcellularLocation>
        <location evidence="1 7">Cell membrane</location>
        <topology evidence="1 7">Multi-pass membrane protein</topology>
    </subcellularLocation>
</comment>
<evidence type="ECO:0000256" key="5">
    <source>
        <dbReference type="ARBA" id="ARBA00022989"/>
    </source>
</evidence>
<dbReference type="Gene3D" id="1.10.3720.10">
    <property type="entry name" value="MetI-like"/>
    <property type="match status" value="1"/>
</dbReference>
<feature type="transmembrane region" description="Helical" evidence="7">
    <location>
        <begin position="265"/>
        <end position="282"/>
    </location>
</feature>
<evidence type="ECO:0000256" key="2">
    <source>
        <dbReference type="ARBA" id="ARBA00022448"/>
    </source>
</evidence>
<feature type="transmembrane region" description="Helical" evidence="7">
    <location>
        <begin position="79"/>
        <end position="100"/>
    </location>
</feature>
<dbReference type="PROSITE" id="PS50928">
    <property type="entry name" value="ABC_TM1"/>
    <property type="match status" value="1"/>
</dbReference>
<organism evidence="9 10">
    <name type="scientific">Paenibacillus yanchengensis</name>
    <dbReference type="NCBI Taxonomy" id="2035833"/>
    <lineage>
        <taxon>Bacteria</taxon>
        <taxon>Bacillati</taxon>
        <taxon>Bacillota</taxon>
        <taxon>Bacilli</taxon>
        <taxon>Bacillales</taxon>
        <taxon>Paenibacillaceae</taxon>
        <taxon>Paenibacillus</taxon>
    </lineage>
</organism>
<protein>
    <submittedName>
        <fullName evidence="9">Carbohydrate ABC transporter permease</fullName>
    </submittedName>
</protein>
<dbReference type="Proteomes" id="UP001597362">
    <property type="component" value="Unassembled WGS sequence"/>
</dbReference>
<keyword evidence="6 7" id="KW-0472">Membrane</keyword>
<proteinExistence type="inferred from homology"/>
<evidence type="ECO:0000259" key="8">
    <source>
        <dbReference type="PROSITE" id="PS50928"/>
    </source>
</evidence>
<dbReference type="InterPro" id="IPR000515">
    <property type="entry name" value="MetI-like"/>
</dbReference>
<accession>A0ABW4YJQ3</accession>
<dbReference type="PANTHER" id="PTHR43744">
    <property type="entry name" value="ABC TRANSPORTER PERMEASE PROTEIN MG189-RELATED-RELATED"/>
    <property type="match status" value="1"/>
</dbReference>
<feature type="domain" description="ABC transmembrane type-1" evidence="8">
    <location>
        <begin position="71"/>
        <end position="281"/>
    </location>
</feature>
<keyword evidence="2 7" id="KW-0813">Transport</keyword>
<keyword evidence="4 7" id="KW-0812">Transmembrane</keyword>
<dbReference type="SUPFAM" id="SSF161098">
    <property type="entry name" value="MetI-like"/>
    <property type="match status" value="1"/>
</dbReference>
<dbReference type="EMBL" id="JBHUHO010000024">
    <property type="protein sequence ID" value="MFD2115754.1"/>
    <property type="molecule type" value="Genomic_DNA"/>
</dbReference>
<dbReference type="CDD" id="cd06261">
    <property type="entry name" value="TM_PBP2"/>
    <property type="match status" value="1"/>
</dbReference>
<evidence type="ECO:0000313" key="9">
    <source>
        <dbReference type="EMBL" id="MFD2115754.1"/>
    </source>
</evidence>
<sequence length="297" mass="32648">MKQFTGFKGRTGLALIYTIIVLLALICLLPLWNIVAISFSSNQAVTANAVGLWPVDFTTAPYQKIMADTQFWRSFGLSVLRVGLTLVLNMFVIILMAYPLSKSKKQFKGRNFYMNLLIFAMLFNGGMIPTYLVVKNLDLLNTVWALVLPAAVPIFSIILVMNFFAGVPKALEEAAVIDGANQFTVLLRIFIPVSLPSLATVALFSIVGSWNDFFNGLIYMTKVSEYPLMTYIQTLSVDIADIIKSGGNAQDLANATEVSNRNLNAAKIVVAVIPLLLIYPALQKYFITGIVVGSVKE</sequence>
<evidence type="ECO:0000256" key="6">
    <source>
        <dbReference type="ARBA" id="ARBA00023136"/>
    </source>
</evidence>
<reference evidence="10" key="1">
    <citation type="journal article" date="2019" name="Int. J. Syst. Evol. Microbiol.">
        <title>The Global Catalogue of Microorganisms (GCM) 10K type strain sequencing project: providing services to taxonomists for standard genome sequencing and annotation.</title>
        <authorList>
            <consortium name="The Broad Institute Genomics Platform"/>
            <consortium name="The Broad Institute Genome Sequencing Center for Infectious Disease"/>
            <person name="Wu L."/>
            <person name="Ma J."/>
        </authorList>
    </citation>
    <scope>NUCLEOTIDE SEQUENCE [LARGE SCALE GENOMIC DNA]</scope>
    <source>
        <strain evidence="10">GH52</strain>
    </source>
</reference>
<dbReference type="PANTHER" id="PTHR43744:SF9">
    <property type="entry name" value="POLYGALACTURONAN_RHAMNOGALACTURONAN TRANSPORT SYSTEM PERMEASE PROTEIN YTCP"/>
    <property type="match status" value="1"/>
</dbReference>